<evidence type="ECO:0000256" key="6">
    <source>
        <dbReference type="ARBA" id="ARBA00022679"/>
    </source>
</evidence>
<organism evidence="13 14">
    <name type="scientific">candidate division WWE3 bacterium</name>
    <dbReference type="NCBI Taxonomy" id="2053526"/>
    <lineage>
        <taxon>Bacteria</taxon>
        <taxon>Katanobacteria</taxon>
    </lineage>
</organism>
<evidence type="ECO:0000256" key="10">
    <source>
        <dbReference type="ARBA" id="ARBA00023012"/>
    </source>
</evidence>
<evidence type="ECO:0000256" key="12">
    <source>
        <dbReference type="SAM" id="Phobius"/>
    </source>
</evidence>
<evidence type="ECO:0000313" key="14">
    <source>
        <dbReference type="Proteomes" id="UP000526033"/>
    </source>
</evidence>
<evidence type="ECO:0000256" key="7">
    <source>
        <dbReference type="ARBA" id="ARBA00022741"/>
    </source>
</evidence>
<keyword evidence="11 12" id="KW-0472">Membrane</keyword>
<dbReference type="AlphaFoldDB" id="A0A7X9HGM0"/>
<gene>
    <name evidence="13" type="ORF">GYA27_02450</name>
</gene>
<comment type="subcellular location">
    <subcellularLocation>
        <location evidence="2">Cell membrane</location>
        <topology evidence="2">Multi-pass membrane protein</topology>
    </subcellularLocation>
</comment>
<dbReference type="InterPro" id="IPR050398">
    <property type="entry name" value="HssS/ArlS-like"/>
</dbReference>
<evidence type="ECO:0000256" key="11">
    <source>
        <dbReference type="ARBA" id="ARBA00023136"/>
    </source>
</evidence>
<evidence type="ECO:0000256" key="5">
    <source>
        <dbReference type="ARBA" id="ARBA00022553"/>
    </source>
</evidence>
<proteinExistence type="predicted"/>
<keyword evidence="10" id="KW-0902">Two-component regulatory system</keyword>
<keyword evidence="6" id="KW-0808">Transferase</keyword>
<reference evidence="13 14" key="1">
    <citation type="journal article" date="2020" name="Biotechnol. Biofuels">
        <title>New insights from the biogas microbiome by comprehensive genome-resolved metagenomics of nearly 1600 species originating from multiple anaerobic digesters.</title>
        <authorList>
            <person name="Campanaro S."/>
            <person name="Treu L."/>
            <person name="Rodriguez-R L.M."/>
            <person name="Kovalovszki A."/>
            <person name="Ziels R.M."/>
            <person name="Maus I."/>
            <person name="Zhu X."/>
            <person name="Kougias P.G."/>
            <person name="Basile A."/>
            <person name="Luo G."/>
            <person name="Schluter A."/>
            <person name="Konstantinidis K.T."/>
            <person name="Angelidaki I."/>
        </authorList>
    </citation>
    <scope>NUCLEOTIDE SEQUENCE [LARGE SCALE GENOMIC DNA]</scope>
    <source>
        <strain evidence="13">AS27yjCOA_165</strain>
    </source>
</reference>
<accession>A0A7X9HGM0</accession>
<name>A0A7X9HGM0_UNCKA</name>
<dbReference type="InterPro" id="IPR036890">
    <property type="entry name" value="HATPase_C_sf"/>
</dbReference>
<keyword evidence="9" id="KW-0067">ATP-binding</keyword>
<keyword evidence="4" id="KW-1003">Cell membrane</keyword>
<keyword evidence="12" id="KW-1133">Transmembrane helix</keyword>
<keyword evidence="12" id="KW-0812">Transmembrane</keyword>
<keyword evidence="8 13" id="KW-0418">Kinase</keyword>
<dbReference type="PANTHER" id="PTHR45528">
    <property type="entry name" value="SENSOR HISTIDINE KINASE CPXA"/>
    <property type="match status" value="1"/>
</dbReference>
<feature type="transmembrane region" description="Helical" evidence="12">
    <location>
        <begin position="144"/>
        <end position="164"/>
    </location>
</feature>
<dbReference type="GO" id="GO:0005524">
    <property type="term" value="F:ATP binding"/>
    <property type="evidence" value="ECO:0007669"/>
    <property type="project" value="UniProtKB-KW"/>
</dbReference>
<evidence type="ECO:0000256" key="4">
    <source>
        <dbReference type="ARBA" id="ARBA00022475"/>
    </source>
</evidence>
<evidence type="ECO:0000256" key="2">
    <source>
        <dbReference type="ARBA" id="ARBA00004651"/>
    </source>
</evidence>
<evidence type="ECO:0000256" key="9">
    <source>
        <dbReference type="ARBA" id="ARBA00022840"/>
    </source>
</evidence>
<keyword evidence="5" id="KW-0597">Phosphoprotein</keyword>
<protein>
    <recommendedName>
        <fullName evidence="3">histidine kinase</fullName>
        <ecNumber evidence="3">2.7.13.3</ecNumber>
    </recommendedName>
</protein>
<dbReference type="GO" id="GO:0000160">
    <property type="term" value="P:phosphorelay signal transduction system"/>
    <property type="evidence" value="ECO:0007669"/>
    <property type="project" value="UniProtKB-KW"/>
</dbReference>
<comment type="caution">
    <text evidence="13">The sequence shown here is derived from an EMBL/GenBank/DDBJ whole genome shotgun (WGS) entry which is preliminary data.</text>
</comment>
<dbReference type="PANTHER" id="PTHR45528:SF1">
    <property type="entry name" value="SENSOR HISTIDINE KINASE CPXA"/>
    <property type="match status" value="1"/>
</dbReference>
<comment type="catalytic activity">
    <reaction evidence="1">
        <text>ATP + protein L-histidine = ADP + protein N-phospho-L-histidine.</text>
        <dbReference type="EC" id="2.7.13.3"/>
    </reaction>
</comment>
<keyword evidence="7" id="KW-0547">Nucleotide-binding</keyword>
<dbReference type="Gene3D" id="3.30.565.10">
    <property type="entry name" value="Histidine kinase-like ATPase, C-terminal domain"/>
    <property type="match status" value="1"/>
</dbReference>
<evidence type="ECO:0000313" key="13">
    <source>
        <dbReference type="EMBL" id="NMB70039.1"/>
    </source>
</evidence>
<evidence type="ECO:0000256" key="8">
    <source>
        <dbReference type="ARBA" id="ARBA00022777"/>
    </source>
</evidence>
<evidence type="ECO:0000256" key="3">
    <source>
        <dbReference type="ARBA" id="ARBA00012438"/>
    </source>
</evidence>
<dbReference type="EC" id="2.7.13.3" evidence="3"/>
<dbReference type="GO" id="GO:0005886">
    <property type="term" value="C:plasma membrane"/>
    <property type="evidence" value="ECO:0007669"/>
    <property type="project" value="UniProtKB-SubCell"/>
</dbReference>
<dbReference type="Proteomes" id="UP000526033">
    <property type="component" value="Unassembled WGS sequence"/>
</dbReference>
<sequence>MKILSPRNKFLLTLIIAAVTVSFITIYFTNRFVSELKQEERQKIDLWANAVKYISNEMGSCEDFSLIFEIVQNNRTVPVILTDETGKVIGFRNIELPDIQDTVYVSNLLNKMKAEHDPITIELPDGSKNYVYYFDSITLKKLNYYPYIQLIIIAFFIGIAFYSYGQARKSEQNLIWLGMAKETAHQLGTPTSSLMACSSLLSEKYPNDEVVTELEKDVKRIETITSRFSKIGSSPSLDSIDITNLITDSINYQSKRCPKTIAFNFSPGIPIYAKANHILLGWVLENILKNAVDAMQGKGVISVEATVEKKQRYY</sequence>
<dbReference type="EMBL" id="JAAZNL010000024">
    <property type="protein sequence ID" value="NMB70039.1"/>
    <property type="molecule type" value="Genomic_DNA"/>
</dbReference>
<evidence type="ECO:0000256" key="1">
    <source>
        <dbReference type="ARBA" id="ARBA00000085"/>
    </source>
</evidence>
<dbReference type="SUPFAM" id="SSF55874">
    <property type="entry name" value="ATPase domain of HSP90 chaperone/DNA topoisomerase II/histidine kinase"/>
    <property type="match status" value="1"/>
</dbReference>
<dbReference type="GO" id="GO:0004673">
    <property type="term" value="F:protein histidine kinase activity"/>
    <property type="evidence" value="ECO:0007669"/>
    <property type="project" value="UniProtKB-EC"/>
</dbReference>
<feature type="transmembrane region" description="Helical" evidence="12">
    <location>
        <begin position="12"/>
        <end position="29"/>
    </location>
</feature>